<name>A0ABR1AVV5_POLSC</name>
<evidence type="ECO:0000313" key="1">
    <source>
        <dbReference type="EMBL" id="KAK6628084.1"/>
    </source>
</evidence>
<accession>A0ABR1AVV5</accession>
<keyword evidence="2" id="KW-1185">Reference proteome</keyword>
<evidence type="ECO:0000313" key="2">
    <source>
        <dbReference type="Proteomes" id="UP001359485"/>
    </source>
</evidence>
<organism evidence="1 2">
    <name type="scientific">Polyplax serrata</name>
    <name type="common">Common mouse louse</name>
    <dbReference type="NCBI Taxonomy" id="468196"/>
    <lineage>
        <taxon>Eukaryota</taxon>
        <taxon>Metazoa</taxon>
        <taxon>Ecdysozoa</taxon>
        <taxon>Arthropoda</taxon>
        <taxon>Hexapoda</taxon>
        <taxon>Insecta</taxon>
        <taxon>Pterygota</taxon>
        <taxon>Neoptera</taxon>
        <taxon>Paraneoptera</taxon>
        <taxon>Psocodea</taxon>
        <taxon>Troctomorpha</taxon>
        <taxon>Phthiraptera</taxon>
        <taxon>Anoplura</taxon>
        <taxon>Polyplacidae</taxon>
        <taxon>Polyplax</taxon>
    </lineage>
</organism>
<dbReference type="Proteomes" id="UP001359485">
    <property type="component" value="Unassembled WGS sequence"/>
</dbReference>
<reference evidence="1 2" key="1">
    <citation type="submission" date="2023-09" db="EMBL/GenBank/DDBJ databases">
        <title>Genomes of two closely related lineages of the louse Polyplax serrata with different host specificities.</title>
        <authorList>
            <person name="Martinu J."/>
            <person name="Tarabai H."/>
            <person name="Stefka J."/>
            <person name="Hypsa V."/>
        </authorList>
    </citation>
    <scope>NUCLEOTIDE SEQUENCE [LARGE SCALE GENOMIC DNA]</scope>
    <source>
        <strain evidence="1">98ZLc_SE</strain>
    </source>
</reference>
<dbReference type="EMBL" id="JAWJWF010000045">
    <property type="protein sequence ID" value="KAK6628084.1"/>
    <property type="molecule type" value="Genomic_DNA"/>
</dbReference>
<comment type="caution">
    <text evidence="1">The sequence shown here is derived from an EMBL/GenBank/DDBJ whole genome shotgun (WGS) entry which is preliminary data.</text>
</comment>
<protein>
    <submittedName>
        <fullName evidence="1">Uncharacterized protein</fullName>
    </submittedName>
</protein>
<sequence>MNNLSLVVFSAEDLSNNVCAEDTFKTNLSKTSIEIFVRIEASFGQVEVCDDKCDSPDTGVLTGAGRVLCCPAPDTMDRGGNAEFNASLPVQILPGAGETKPTECPQVCAEWTRNENIIKATSIMQLRDETT</sequence>
<gene>
    <name evidence="1" type="ORF">RUM44_010566</name>
</gene>
<proteinExistence type="predicted"/>